<dbReference type="PANTHER" id="PTHR34239">
    <property type="entry name" value="APPLE DOMAIN-CONTAINING PROTEIN"/>
    <property type="match status" value="1"/>
</dbReference>
<dbReference type="AlphaFoldDB" id="A0AAV4C441"/>
<dbReference type="PANTHER" id="PTHR34239:SF2">
    <property type="entry name" value="TRANSPOSABLE ELEMENT P TRANSPOSASE_THAP9 CONSERVED DOMAIN-CONTAINING PROTEIN"/>
    <property type="match status" value="1"/>
</dbReference>
<name>A0AAV4C441_9GAST</name>
<dbReference type="EMBL" id="BLXT01005922">
    <property type="protein sequence ID" value="GFO27445.1"/>
    <property type="molecule type" value="Genomic_DNA"/>
</dbReference>
<comment type="caution">
    <text evidence="2">The sequence shown here is derived from an EMBL/GenBank/DDBJ whole genome shotgun (WGS) entry which is preliminary data.</text>
</comment>
<evidence type="ECO:0000313" key="3">
    <source>
        <dbReference type="Proteomes" id="UP000735302"/>
    </source>
</evidence>
<reference evidence="2 3" key="1">
    <citation type="journal article" date="2021" name="Elife">
        <title>Chloroplast acquisition without the gene transfer in kleptoplastic sea slugs, Plakobranchus ocellatus.</title>
        <authorList>
            <person name="Maeda T."/>
            <person name="Takahashi S."/>
            <person name="Yoshida T."/>
            <person name="Shimamura S."/>
            <person name="Takaki Y."/>
            <person name="Nagai Y."/>
            <person name="Toyoda A."/>
            <person name="Suzuki Y."/>
            <person name="Arimoto A."/>
            <person name="Ishii H."/>
            <person name="Satoh N."/>
            <person name="Nishiyama T."/>
            <person name="Hasebe M."/>
            <person name="Maruyama T."/>
            <person name="Minagawa J."/>
            <person name="Obokata J."/>
            <person name="Shigenobu S."/>
        </authorList>
    </citation>
    <scope>NUCLEOTIDE SEQUENCE [LARGE SCALE GENOMIC DNA]</scope>
</reference>
<evidence type="ECO:0000313" key="2">
    <source>
        <dbReference type="EMBL" id="GFO27445.1"/>
    </source>
</evidence>
<sequence>MATLNRASCSAKLICWSDLKPKVNAYTHTVWQENWDAEGTNKYEILPNLSEDLSKRGDGTGKKRETVMCRLRIFKHASVRARIRDNALQSVQKALTKGLTAITLVLDQLKEDKDSDILEKVADGVALISDASHSLDLFRRQAFKGELKEEYNSLCSGVYPATDSLFGPDINEKIKSVNKSMRVAKNIRKFQPYNKNARRFPFLGQRHHWKSRGGGSNTGHKPQRNHWQPYKRQFPKKKI</sequence>
<protein>
    <submittedName>
        <fullName evidence="2">Uncharacterized protein</fullName>
    </submittedName>
</protein>
<proteinExistence type="predicted"/>
<organism evidence="2 3">
    <name type="scientific">Plakobranchus ocellatus</name>
    <dbReference type="NCBI Taxonomy" id="259542"/>
    <lineage>
        <taxon>Eukaryota</taxon>
        <taxon>Metazoa</taxon>
        <taxon>Spiralia</taxon>
        <taxon>Lophotrochozoa</taxon>
        <taxon>Mollusca</taxon>
        <taxon>Gastropoda</taxon>
        <taxon>Heterobranchia</taxon>
        <taxon>Euthyneura</taxon>
        <taxon>Panpulmonata</taxon>
        <taxon>Sacoglossa</taxon>
        <taxon>Placobranchoidea</taxon>
        <taxon>Plakobranchidae</taxon>
        <taxon>Plakobranchus</taxon>
    </lineage>
</organism>
<feature type="region of interest" description="Disordered" evidence="1">
    <location>
        <begin position="207"/>
        <end position="239"/>
    </location>
</feature>
<gene>
    <name evidence="2" type="ORF">PoB_005395000</name>
</gene>
<evidence type="ECO:0000256" key="1">
    <source>
        <dbReference type="SAM" id="MobiDB-lite"/>
    </source>
</evidence>
<dbReference type="Proteomes" id="UP000735302">
    <property type="component" value="Unassembled WGS sequence"/>
</dbReference>
<keyword evidence="3" id="KW-1185">Reference proteome</keyword>
<accession>A0AAV4C441</accession>